<sequence length="169" mass="19458">MADQEIPIDPSVARLQVDVDILRIGCDKLARASRDSTERFNSLEKPIINIGTESNSKIRALERQMILINKTGPVRQQDNYAGRARQDKPPLRPRQYHTDEELDRVRRDGICFKCKSKWYKGHPCSSPELQIMMVVNGLALEVLEESVKMANRLDFNDCFDNIQPKRFDA</sequence>
<dbReference type="AlphaFoldDB" id="A0A8S9P8H0"/>
<reference evidence="2" key="1">
    <citation type="submission" date="2019-12" db="EMBL/GenBank/DDBJ databases">
        <title>Genome sequencing and annotation of Brassica cretica.</title>
        <authorList>
            <person name="Studholme D.J."/>
            <person name="Sarris P."/>
        </authorList>
    </citation>
    <scope>NUCLEOTIDE SEQUENCE</scope>
    <source>
        <strain evidence="2">PFS-109/04</strain>
        <tissue evidence="2">Leaf</tissue>
    </source>
</reference>
<dbReference type="Proteomes" id="UP000712600">
    <property type="component" value="Unassembled WGS sequence"/>
</dbReference>
<evidence type="ECO:0000313" key="2">
    <source>
        <dbReference type="EMBL" id="KAF3509233.1"/>
    </source>
</evidence>
<comment type="caution">
    <text evidence="2">The sequence shown here is derived from an EMBL/GenBank/DDBJ whole genome shotgun (WGS) entry which is preliminary data.</text>
</comment>
<protein>
    <submittedName>
        <fullName evidence="2">Uncharacterized protein</fullName>
    </submittedName>
</protein>
<dbReference type="EMBL" id="QGKX02001521">
    <property type="protein sequence ID" value="KAF3509233.1"/>
    <property type="molecule type" value="Genomic_DNA"/>
</dbReference>
<feature type="region of interest" description="Disordered" evidence="1">
    <location>
        <begin position="77"/>
        <end position="96"/>
    </location>
</feature>
<proteinExistence type="predicted"/>
<organism evidence="2 3">
    <name type="scientific">Brassica cretica</name>
    <name type="common">Mustard</name>
    <dbReference type="NCBI Taxonomy" id="69181"/>
    <lineage>
        <taxon>Eukaryota</taxon>
        <taxon>Viridiplantae</taxon>
        <taxon>Streptophyta</taxon>
        <taxon>Embryophyta</taxon>
        <taxon>Tracheophyta</taxon>
        <taxon>Spermatophyta</taxon>
        <taxon>Magnoliopsida</taxon>
        <taxon>eudicotyledons</taxon>
        <taxon>Gunneridae</taxon>
        <taxon>Pentapetalae</taxon>
        <taxon>rosids</taxon>
        <taxon>malvids</taxon>
        <taxon>Brassicales</taxon>
        <taxon>Brassicaceae</taxon>
        <taxon>Brassiceae</taxon>
        <taxon>Brassica</taxon>
    </lineage>
</organism>
<evidence type="ECO:0000313" key="3">
    <source>
        <dbReference type="Proteomes" id="UP000712600"/>
    </source>
</evidence>
<evidence type="ECO:0000256" key="1">
    <source>
        <dbReference type="SAM" id="MobiDB-lite"/>
    </source>
</evidence>
<accession>A0A8S9P8H0</accession>
<name>A0A8S9P8H0_BRACR</name>
<gene>
    <name evidence="2" type="ORF">F2Q69_00009147</name>
</gene>
<feature type="compositionally biased region" description="Basic and acidic residues" evidence="1">
    <location>
        <begin position="84"/>
        <end position="96"/>
    </location>
</feature>